<keyword evidence="4" id="KW-1185">Reference proteome</keyword>
<name>A0A3S5AUB2_9PLAT</name>
<dbReference type="Proteomes" id="UP000784294">
    <property type="component" value="Unassembled WGS sequence"/>
</dbReference>
<proteinExistence type="predicted"/>
<feature type="region of interest" description="Disordered" evidence="2">
    <location>
        <begin position="70"/>
        <end position="111"/>
    </location>
</feature>
<feature type="compositionally biased region" description="Polar residues" evidence="2">
    <location>
        <begin position="85"/>
        <end position="97"/>
    </location>
</feature>
<evidence type="ECO:0000313" key="4">
    <source>
        <dbReference type="Proteomes" id="UP000784294"/>
    </source>
</evidence>
<sequence>MASSRALGRQRNVHSWLSVGNRLDDGGRSVRAVRRWIGQIDVNTTRPDSRTASCRPSVARPPYIHRSAVRPFVHPPTHPSVHPTNQHSIRSSLHPSPSTRPPVHPTANSSIHTTPSVLAPVHQSIHPSIHPSGHSSVNPAVHPSDGRMWMRHISSQALPSGGHLRGPGPTGPSGSLDFREHGFGTSPSTLIFYHSMGRYFIPWDAVKEHLLNMSVHRWRIAWLCASLSELPVFAMCSDNSDFSTHRPFQTHISSPLWLSTKRTLLREDNSLQQCELRSKSHH</sequence>
<accession>A0A3S5AUB2</accession>
<evidence type="ECO:0000256" key="1">
    <source>
        <dbReference type="ARBA" id="ARBA00022737"/>
    </source>
</evidence>
<organism evidence="3 4">
    <name type="scientific">Protopolystoma xenopodis</name>
    <dbReference type="NCBI Taxonomy" id="117903"/>
    <lineage>
        <taxon>Eukaryota</taxon>
        <taxon>Metazoa</taxon>
        <taxon>Spiralia</taxon>
        <taxon>Lophotrochozoa</taxon>
        <taxon>Platyhelminthes</taxon>
        <taxon>Monogenea</taxon>
        <taxon>Polyopisthocotylea</taxon>
        <taxon>Polystomatidea</taxon>
        <taxon>Polystomatidae</taxon>
        <taxon>Protopolystoma</taxon>
    </lineage>
</organism>
<dbReference type="InterPro" id="IPR051860">
    <property type="entry name" value="Plasmodium_CSP_Invasion"/>
</dbReference>
<dbReference type="PANTHER" id="PTHR44826">
    <property type="entry name" value="SPORE COAT PROTEIN SP85"/>
    <property type="match status" value="1"/>
</dbReference>
<dbReference type="EMBL" id="CAAALY010256363">
    <property type="protein sequence ID" value="VEL37923.1"/>
    <property type="molecule type" value="Genomic_DNA"/>
</dbReference>
<gene>
    <name evidence="3" type="ORF">PXEA_LOCUS31363</name>
</gene>
<reference evidence="3" key="1">
    <citation type="submission" date="2018-11" db="EMBL/GenBank/DDBJ databases">
        <authorList>
            <consortium name="Pathogen Informatics"/>
        </authorList>
    </citation>
    <scope>NUCLEOTIDE SEQUENCE</scope>
</reference>
<dbReference type="PANTHER" id="PTHR44826:SF3">
    <property type="entry name" value="SPORE COAT PROTEIN SP85"/>
    <property type="match status" value="1"/>
</dbReference>
<protein>
    <submittedName>
        <fullName evidence="3">Uncharacterized protein</fullName>
    </submittedName>
</protein>
<keyword evidence="1" id="KW-0677">Repeat</keyword>
<evidence type="ECO:0000256" key="2">
    <source>
        <dbReference type="SAM" id="MobiDB-lite"/>
    </source>
</evidence>
<dbReference type="AlphaFoldDB" id="A0A3S5AUB2"/>
<evidence type="ECO:0000313" key="3">
    <source>
        <dbReference type="EMBL" id="VEL37923.1"/>
    </source>
</evidence>
<comment type="caution">
    <text evidence="3">The sequence shown here is derived from an EMBL/GenBank/DDBJ whole genome shotgun (WGS) entry which is preliminary data.</text>
</comment>